<dbReference type="Proteomes" id="UP000462449">
    <property type="component" value="Unassembled WGS sequence"/>
</dbReference>
<dbReference type="SUPFAM" id="SSF88946">
    <property type="entry name" value="Sigma2 domain of RNA polymerase sigma factors"/>
    <property type="match status" value="1"/>
</dbReference>
<dbReference type="PANTHER" id="PTHR43133:SF46">
    <property type="entry name" value="RNA POLYMERASE SIGMA-70 FACTOR ECF SUBFAMILY"/>
    <property type="match status" value="1"/>
</dbReference>
<comment type="caution">
    <text evidence="7">The sequence shown here is derived from an EMBL/GenBank/DDBJ whole genome shotgun (WGS) entry which is preliminary data.</text>
</comment>
<evidence type="ECO:0000259" key="5">
    <source>
        <dbReference type="Pfam" id="PF04542"/>
    </source>
</evidence>
<dbReference type="SUPFAM" id="SSF88659">
    <property type="entry name" value="Sigma3 and sigma4 domains of RNA polymerase sigma factors"/>
    <property type="match status" value="1"/>
</dbReference>
<dbReference type="InterPro" id="IPR007627">
    <property type="entry name" value="RNA_pol_sigma70_r2"/>
</dbReference>
<keyword evidence="3" id="KW-0731">Sigma factor</keyword>
<evidence type="ECO:0000256" key="2">
    <source>
        <dbReference type="ARBA" id="ARBA00023015"/>
    </source>
</evidence>
<dbReference type="GO" id="GO:0006352">
    <property type="term" value="P:DNA-templated transcription initiation"/>
    <property type="evidence" value="ECO:0007669"/>
    <property type="project" value="InterPro"/>
</dbReference>
<evidence type="ECO:0000313" key="7">
    <source>
        <dbReference type="EMBL" id="MUP37373.1"/>
    </source>
</evidence>
<evidence type="ECO:0000259" key="6">
    <source>
        <dbReference type="Pfam" id="PF08281"/>
    </source>
</evidence>
<dbReference type="Gene3D" id="1.10.10.10">
    <property type="entry name" value="Winged helix-like DNA-binding domain superfamily/Winged helix DNA-binding domain"/>
    <property type="match status" value="1"/>
</dbReference>
<reference evidence="7 10" key="2">
    <citation type="submission" date="2019-12" db="EMBL/GenBank/DDBJ databases">
        <title>Draft genome sequence of Labilibaculum sp. strain 44 isolated from deep waters of Black Sea.</title>
        <authorList>
            <person name="Yadav S."/>
            <person name="Villanueva L."/>
        </authorList>
    </citation>
    <scope>NUCLEOTIDE SEQUENCE [LARGE SCALE GENOMIC DNA]</scope>
    <source>
        <strain evidence="7 10">44</strain>
    </source>
</reference>
<dbReference type="OrthoDB" id="9782991at2"/>
<keyword evidence="2" id="KW-0805">Transcription regulation</keyword>
<dbReference type="InterPro" id="IPR014284">
    <property type="entry name" value="RNA_pol_sigma-70_dom"/>
</dbReference>
<reference evidence="8 9" key="1">
    <citation type="submission" date="2019-11" db="EMBL/GenBank/DDBJ databases">
        <title>Draft genome sequence of Labilibaculum sp. strain SYP isolated from Black Sea.</title>
        <authorList>
            <person name="Yadav S."/>
            <person name="Villanueva L."/>
        </authorList>
    </citation>
    <scope>NUCLEOTIDE SEQUENCE [LARGE SCALE GENOMIC DNA]</scope>
    <source>
        <strain evidence="8 9">44</strain>
    </source>
</reference>
<dbReference type="PANTHER" id="PTHR43133">
    <property type="entry name" value="RNA POLYMERASE ECF-TYPE SIGMA FACTO"/>
    <property type="match status" value="1"/>
</dbReference>
<comment type="similarity">
    <text evidence="1">Belongs to the sigma-70 factor family. ECF subfamily.</text>
</comment>
<accession>A0A425Y4E0</accession>
<dbReference type="RefSeq" id="WP_124994133.1">
    <property type="nucleotide sequence ID" value="NZ_JAVCNR010000013.1"/>
</dbReference>
<organism evidence="7 10">
    <name type="scientific">Labilibaculum euxinus</name>
    <dbReference type="NCBI Taxonomy" id="2686357"/>
    <lineage>
        <taxon>Bacteria</taxon>
        <taxon>Pseudomonadati</taxon>
        <taxon>Bacteroidota</taxon>
        <taxon>Bacteroidia</taxon>
        <taxon>Marinilabiliales</taxon>
        <taxon>Marinifilaceae</taxon>
        <taxon>Labilibaculum</taxon>
    </lineage>
</organism>
<feature type="domain" description="RNA polymerase sigma factor 70 region 4 type 2" evidence="6">
    <location>
        <begin position="119"/>
        <end position="170"/>
    </location>
</feature>
<dbReference type="Proteomes" id="UP000285951">
    <property type="component" value="Unassembled WGS sequence"/>
</dbReference>
<evidence type="ECO:0000313" key="9">
    <source>
        <dbReference type="Proteomes" id="UP000285951"/>
    </source>
</evidence>
<dbReference type="InterPro" id="IPR013325">
    <property type="entry name" value="RNA_pol_sigma_r2"/>
</dbReference>
<name>A0A425Y4E0_9BACT</name>
<dbReference type="EMBL" id="QTZN02000010">
    <property type="protein sequence ID" value="MVB06578.1"/>
    <property type="molecule type" value="Genomic_DNA"/>
</dbReference>
<evidence type="ECO:0000256" key="1">
    <source>
        <dbReference type="ARBA" id="ARBA00010641"/>
    </source>
</evidence>
<dbReference type="NCBIfam" id="TIGR02937">
    <property type="entry name" value="sigma70-ECF"/>
    <property type="match status" value="1"/>
</dbReference>
<dbReference type="Pfam" id="PF04542">
    <property type="entry name" value="Sigma70_r2"/>
    <property type="match status" value="1"/>
</dbReference>
<keyword evidence="9" id="KW-1185">Reference proteome</keyword>
<keyword evidence="4" id="KW-0804">Transcription</keyword>
<evidence type="ECO:0000256" key="4">
    <source>
        <dbReference type="ARBA" id="ARBA00023163"/>
    </source>
</evidence>
<dbReference type="InterPro" id="IPR013324">
    <property type="entry name" value="RNA_pol_sigma_r3/r4-like"/>
</dbReference>
<feature type="domain" description="RNA polymerase sigma-70 region 2" evidence="5">
    <location>
        <begin position="23"/>
        <end position="89"/>
    </location>
</feature>
<dbReference type="GO" id="GO:0003677">
    <property type="term" value="F:DNA binding"/>
    <property type="evidence" value="ECO:0007669"/>
    <property type="project" value="InterPro"/>
</dbReference>
<dbReference type="GO" id="GO:0016987">
    <property type="term" value="F:sigma factor activity"/>
    <property type="evidence" value="ECO:0007669"/>
    <property type="project" value="UniProtKB-KW"/>
</dbReference>
<dbReference type="AlphaFoldDB" id="A0A425Y4E0"/>
<dbReference type="EMBL" id="WOTW01000010">
    <property type="protein sequence ID" value="MUP37373.1"/>
    <property type="molecule type" value="Genomic_DNA"/>
</dbReference>
<dbReference type="NCBIfam" id="TIGR02985">
    <property type="entry name" value="Sig70_bacteroi1"/>
    <property type="match status" value="1"/>
</dbReference>
<dbReference type="InterPro" id="IPR036388">
    <property type="entry name" value="WH-like_DNA-bd_sf"/>
</dbReference>
<dbReference type="Pfam" id="PF08281">
    <property type="entry name" value="Sigma70_r4_2"/>
    <property type="match status" value="1"/>
</dbReference>
<dbReference type="InterPro" id="IPR013249">
    <property type="entry name" value="RNA_pol_sigma70_r4_t2"/>
</dbReference>
<dbReference type="InterPro" id="IPR039425">
    <property type="entry name" value="RNA_pol_sigma-70-like"/>
</dbReference>
<evidence type="ECO:0000313" key="10">
    <source>
        <dbReference type="Proteomes" id="UP000462449"/>
    </source>
</evidence>
<gene>
    <name evidence="8" type="ORF">DWB62_006055</name>
    <name evidence="7" type="ORF">GNY23_06055</name>
</gene>
<proteinExistence type="inferred from homology"/>
<evidence type="ECO:0000256" key="3">
    <source>
        <dbReference type="ARBA" id="ARBA00023082"/>
    </source>
</evidence>
<dbReference type="Gene3D" id="1.10.1740.10">
    <property type="match status" value="1"/>
</dbReference>
<evidence type="ECO:0000313" key="8">
    <source>
        <dbReference type="EMBL" id="MVB06578.1"/>
    </source>
</evidence>
<sequence>MKTFDQTFLKLFRNGNQDSFKILYDKYFDALFLFGHKYVLAQDVVEDIIQETFIKIWEKRSSFYHEGAMRAFLYKTVRNSCLNQIEHQKVRKSYEGQSDKNICDEDYFLHNVIEEEVSRIIKETVHKLPESARLIYLLSLKGLKNAEIAEDLDISINTVKTQKQRASKFLKENLKNLFSILYFI</sequence>
<protein>
    <submittedName>
        <fullName evidence="7">RNA polymerase sigma-70 factor</fullName>
    </submittedName>
</protein>
<dbReference type="InterPro" id="IPR014327">
    <property type="entry name" value="RNA_pol_sigma70_bacteroid"/>
</dbReference>